<name>A0A5B7JAJ0_PORTR</name>
<proteinExistence type="predicted"/>
<evidence type="ECO:0000313" key="2">
    <source>
        <dbReference type="EMBL" id="MPC89414.1"/>
    </source>
</evidence>
<gene>
    <name evidence="2" type="ORF">E2C01_084359</name>
</gene>
<reference evidence="2 3" key="1">
    <citation type="submission" date="2019-05" db="EMBL/GenBank/DDBJ databases">
        <title>Another draft genome of Portunus trituberculatus and its Hox gene families provides insights of decapod evolution.</title>
        <authorList>
            <person name="Jeong J.-H."/>
            <person name="Song I."/>
            <person name="Kim S."/>
            <person name="Choi T."/>
            <person name="Kim D."/>
            <person name="Ryu S."/>
            <person name="Kim W."/>
        </authorList>
    </citation>
    <scope>NUCLEOTIDE SEQUENCE [LARGE SCALE GENOMIC DNA]</scope>
    <source>
        <tissue evidence="2">Muscle</tissue>
    </source>
</reference>
<evidence type="ECO:0000313" key="3">
    <source>
        <dbReference type="Proteomes" id="UP000324222"/>
    </source>
</evidence>
<protein>
    <submittedName>
        <fullName evidence="2">Uncharacterized protein</fullName>
    </submittedName>
</protein>
<dbReference type="EMBL" id="VSRR010080944">
    <property type="protein sequence ID" value="MPC89414.1"/>
    <property type="molecule type" value="Genomic_DNA"/>
</dbReference>
<keyword evidence="3" id="KW-1185">Reference proteome</keyword>
<organism evidence="2 3">
    <name type="scientific">Portunus trituberculatus</name>
    <name type="common">Swimming crab</name>
    <name type="synonym">Neptunus trituberculatus</name>
    <dbReference type="NCBI Taxonomy" id="210409"/>
    <lineage>
        <taxon>Eukaryota</taxon>
        <taxon>Metazoa</taxon>
        <taxon>Ecdysozoa</taxon>
        <taxon>Arthropoda</taxon>
        <taxon>Crustacea</taxon>
        <taxon>Multicrustacea</taxon>
        <taxon>Malacostraca</taxon>
        <taxon>Eumalacostraca</taxon>
        <taxon>Eucarida</taxon>
        <taxon>Decapoda</taxon>
        <taxon>Pleocyemata</taxon>
        <taxon>Brachyura</taxon>
        <taxon>Eubrachyura</taxon>
        <taxon>Portunoidea</taxon>
        <taxon>Portunidae</taxon>
        <taxon>Portuninae</taxon>
        <taxon>Portunus</taxon>
    </lineage>
</organism>
<evidence type="ECO:0000256" key="1">
    <source>
        <dbReference type="SAM" id="MobiDB-lite"/>
    </source>
</evidence>
<sequence>MLSLTTPAASLRHAAPAPPPPPPPPPAGRNTVGATLLCVVSVRRHRPPLPLSAPPPTPHEHGAVAHSPFHPASCRSSTDTLTTQPPQTHAAPAKAPLN</sequence>
<feature type="compositionally biased region" description="Pro residues" evidence="1">
    <location>
        <begin position="48"/>
        <end position="57"/>
    </location>
</feature>
<dbReference type="Proteomes" id="UP000324222">
    <property type="component" value="Unassembled WGS sequence"/>
</dbReference>
<feature type="compositionally biased region" description="Polar residues" evidence="1">
    <location>
        <begin position="74"/>
        <end position="87"/>
    </location>
</feature>
<dbReference type="AlphaFoldDB" id="A0A5B7JAJ0"/>
<feature type="compositionally biased region" description="Pro residues" evidence="1">
    <location>
        <begin position="16"/>
        <end position="27"/>
    </location>
</feature>
<feature type="region of interest" description="Disordered" evidence="1">
    <location>
        <begin position="1"/>
        <end position="98"/>
    </location>
</feature>
<comment type="caution">
    <text evidence="2">The sequence shown here is derived from an EMBL/GenBank/DDBJ whole genome shotgun (WGS) entry which is preliminary data.</text>
</comment>
<accession>A0A5B7JAJ0</accession>